<evidence type="ECO:0000256" key="2">
    <source>
        <dbReference type="SAM" id="Phobius"/>
    </source>
</evidence>
<keyword evidence="2" id="KW-0812">Transmembrane</keyword>
<proteinExistence type="predicted"/>
<dbReference type="OrthoDB" id="5401332at2759"/>
<dbReference type="Proteomes" id="UP000799423">
    <property type="component" value="Unassembled WGS sequence"/>
</dbReference>
<gene>
    <name evidence="3" type="ORF">T440DRAFT_500201</name>
</gene>
<evidence type="ECO:0000256" key="1">
    <source>
        <dbReference type="SAM" id="MobiDB-lite"/>
    </source>
</evidence>
<dbReference type="GO" id="GO:0005935">
    <property type="term" value="C:cellular bud neck"/>
    <property type="evidence" value="ECO:0007669"/>
    <property type="project" value="TreeGrafter"/>
</dbReference>
<dbReference type="GO" id="GO:0005886">
    <property type="term" value="C:plasma membrane"/>
    <property type="evidence" value="ECO:0007669"/>
    <property type="project" value="TreeGrafter"/>
</dbReference>
<dbReference type="PANTHER" id="PTHR40018">
    <property type="entry name" value="[PSI+] INDUCTION PROTEIN 2"/>
    <property type="match status" value="1"/>
</dbReference>
<protein>
    <recommendedName>
        <fullName evidence="5">Fibroin-3 related protein</fullName>
    </recommendedName>
</protein>
<dbReference type="EMBL" id="MU006315">
    <property type="protein sequence ID" value="KAF2848784.1"/>
    <property type="molecule type" value="Genomic_DNA"/>
</dbReference>
<name>A0A6A7B112_9PLEO</name>
<feature type="compositionally biased region" description="Low complexity" evidence="1">
    <location>
        <begin position="247"/>
        <end position="262"/>
    </location>
</feature>
<keyword evidence="4" id="KW-1185">Reference proteome</keyword>
<feature type="compositionally biased region" description="Low complexity" evidence="1">
    <location>
        <begin position="204"/>
        <end position="216"/>
    </location>
</feature>
<evidence type="ECO:0000313" key="4">
    <source>
        <dbReference type="Proteomes" id="UP000799423"/>
    </source>
</evidence>
<dbReference type="AlphaFoldDB" id="A0A6A7B112"/>
<evidence type="ECO:0008006" key="5">
    <source>
        <dbReference type="Google" id="ProtNLM"/>
    </source>
</evidence>
<feature type="compositionally biased region" description="Basic and acidic residues" evidence="1">
    <location>
        <begin position="186"/>
        <end position="202"/>
    </location>
</feature>
<dbReference type="InterPro" id="IPR037504">
    <property type="entry name" value="PSI_induc_2"/>
</dbReference>
<keyword evidence="2" id="KW-1133">Transmembrane helix</keyword>
<evidence type="ECO:0000313" key="3">
    <source>
        <dbReference type="EMBL" id="KAF2848784.1"/>
    </source>
</evidence>
<dbReference type="PANTHER" id="PTHR40018:SF1">
    <property type="entry name" value="[PSI+] INDUCTION PROTEIN 2"/>
    <property type="match status" value="1"/>
</dbReference>
<reference evidence="3" key="1">
    <citation type="submission" date="2020-01" db="EMBL/GenBank/DDBJ databases">
        <authorList>
            <consortium name="DOE Joint Genome Institute"/>
            <person name="Haridas S."/>
            <person name="Albert R."/>
            <person name="Binder M."/>
            <person name="Bloem J."/>
            <person name="Labutti K."/>
            <person name="Salamov A."/>
            <person name="Andreopoulos B."/>
            <person name="Baker S.E."/>
            <person name="Barry K."/>
            <person name="Bills G."/>
            <person name="Bluhm B.H."/>
            <person name="Cannon C."/>
            <person name="Castanera R."/>
            <person name="Culley D.E."/>
            <person name="Daum C."/>
            <person name="Ezra D."/>
            <person name="Gonzalez J.B."/>
            <person name="Henrissat B."/>
            <person name="Kuo A."/>
            <person name="Liang C."/>
            <person name="Lipzen A."/>
            <person name="Lutzoni F."/>
            <person name="Magnuson J."/>
            <person name="Mondo S."/>
            <person name="Nolan M."/>
            <person name="Ohm R."/>
            <person name="Pangilinan J."/>
            <person name="Park H.-J."/>
            <person name="Ramirez L."/>
            <person name="Alfaro M."/>
            <person name="Sun H."/>
            <person name="Tritt A."/>
            <person name="Yoshinaga Y."/>
            <person name="Zwiers L.-H."/>
            <person name="Turgeon B.G."/>
            <person name="Goodwin S.B."/>
            <person name="Spatafora J.W."/>
            <person name="Crous P.W."/>
            <person name="Grigoriev I.V."/>
        </authorList>
    </citation>
    <scope>NUCLEOTIDE SEQUENCE</scope>
    <source>
        <strain evidence="3">IPT5</strain>
    </source>
</reference>
<feature type="region of interest" description="Disordered" evidence="1">
    <location>
        <begin position="186"/>
        <end position="306"/>
    </location>
</feature>
<accession>A0A6A7B112</accession>
<feature type="non-terminal residue" evidence="3">
    <location>
        <position position="306"/>
    </location>
</feature>
<sequence>MPSLFARQNPLDDARNTFSSWDNCMAKSYCKWPVIVGIIVGSLILISIVTCIARCICCGAEIACCCFRCCTCCCSGSGGRSGHKRMKSEPAPYPAPYGAQPPYSAPAPAANPYAQAHAVAPRPSMDTRPVNQQYRSNAMPTYGAVNAPERPQFATFDSTRAVVNEDALPAMPTWKDGRDVHVEVEEAVPEKKGDVELNRLDHNGSMTSGSAAAMSAVGGGGARKSPGSARSPVSPVRDNYGFPPGYQSQSQSQSQNQNQNQSEGFASAVPSRMSPGPQRGMYAQQDEYGRGGSPGANLSPVNNGRG</sequence>
<keyword evidence="2" id="KW-0472">Membrane</keyword>
<feature type="transmembrane region" description="Helical" evidence="2">
    <location>
        <begin position="29"/>
        <end position="49"/>
    </location>
</feature>
<organism evidence="3 4">
    <name type="scientific">Plenodomus tracheiphilus IPT5</name>
    <dbReference type="NCBI Taxonomy" id="1408161"/>
    <lineage>
        <taxon>Eukaryota</taxon>
        <taxon>Fungi</taxon>
        <taxon>Dikarya</taxon>
        <taxon>Ascomycota</taxon>
        <taxon>Pezizomycotina</taxon>
        <taxon>Dothideomycetes</taxon>
        <taxon>Pleosporomycetidae</taxon>
        <taxon>Pleosporales</taxon>
        <taxon>Pleosporineae</taxon>
        <taxon>Leptosphaeriaceae</taxon>
        <taxon>Plenodomus</taxon>
    </lineage>
</organism>